<evidence type="ECO:0000313" key="5">
    <source>
        <dbReference type="EMBL" id="HCO69574.1"/>
    </source>
</evidence>
<dbReference type="GO" id="GO:0006310">
    <property type="term" value="P:DNA recombination"/>
    <property type="evidence" value="ECO:0007669"/>
    <property type="project" value="TreeGrafter"/>
</dbReference>
<keyword evidence="1" id="KW-0547">Nucleotide-binding</keyword>
<dbReference type="InterPro" id="IPR041222">
    <property type="entry name" value="PriA_3primeBD"/>
</dbReference>
<name>A0A3D3TKA4_9BACT</name>
<dbReference type="GO" id="GO:0003677">
    <property type="term" value="F:DNA binding"/>
    <property type="evidence" value="ECO:0007669"/>
    <property type="project" value="UniProtKB-KW"/>
</dbReference>
<dbReference type="AlphaFoldDB" id="A0A3D3TKA4"/>
<organism evidence="5 6">
    <name type="scientific">Mesotoga infera</name>
    <dbReference type="NCBI Taxonomy" id="1236046"/>
    <lineage>
        <taxon>Bacteria</taxon>
        <taxon>Thermotogati</taxon>
        <taxon>Thermotogota</taxon>
        <taxon>Thermotogae</taxon>
        <taxon>Kosmotogales</taxon>
        <taxon>Kosmotogaceae</taxon>
        <taxon>Mesotoga</taxon>
    </lineage>
</organism>
<dbReference type="GO" id="GO:0006270">
    <property type="term" value="P:DNA replication initiation"/>
    <property type="evidence" value="ECO:0007669"/>
    <property type="project" value="TreeGrafter"/>
</dbReference>
<sequence>MLIQVAISNSPLYDTYTYETNELLEPGERVEVNFAGRNTIGYVVSLEGKTGKYRIKSINKRVDERSFLSLEDIKLAEYVMKEYLAPPGKVFDLFFPPGKLLAVDEFIVPISESFEFSPTQKDKFIKEFGEGKLKELLASREVKIMHSFERKTPKKRKTRRVSLTKKTGLLNQDLTPLWQIIVDYLLSVESEEISELEKKLELRSRSPIETLISKGILTAEECEEDDSHWVIPAG</sequence>
<protein>
    <submittedName>
        <fullName evidence="5">Primosomal protein N</fullName>
    </submittedName>
</protein>
<dbReference type="GO" id="GO:0005524">
    <property type="term" value="F:ATP binding"/>
    <property type="evidence" value="ECO:0007669"/>
    <property type="project" value="UniProtKB-KW"/>
</dbReference>
<dbReference type="GO" id="GO:0006302">
    <property type="term" value="P:double-strand break repair"/>
    <property type="evidence" value="ECO:0007669"/>
    <property type="project" value="TreeGrafter"/>
</dbReference>
<dbReference type="Pfam" id="PF17764">
    <property type="entry name" value="PriA_3primeBD"/>
    <property type="match status" value="1"/>
</dbReference>
<dbReference type="EMBL" id="DQBS01000075">
    <property type="protein sequence ID" value="HCO69574.1"/>
    <property type="molecule type" value="Genomic_DNA"/>
</dbReference>
<dbReference type="Gene3D" id="3.40.1440.60">
    <property type="entry name" value="PriA, 3(prime) DNA-binding domain"/>
    <property type="match status" value="1"/>
</dbReference>
<dbReference type="InterPro" id="IPR042115">
    <property type="entry name" value="PriA_3primeBD_sf"/>
</dbReference>
<evidence type="ECO:0000259" key="4">
    <source>
        <dbReference type="Pfam" id="PF17764"/>
    </source>
</evidence>
<gene>
    <name evidence="5" type="ORF">DIT26_03170</name>
</gene>
<keyword evidence="2" id="KW-0067">ATP-binding</keyword>
<dbReference type="GO" id="GO:0043138">
    <property type="term" value="F:3'-5' DNA helicase activity"/>
    <property type="evidence" value="ECO:0007669"/>
    <property type="project" value="TreeGrafter"/>
</dbReference>
<dbReference type="PANTHER" id="PTHR30580">
    <property type="entry name" value="PRIMOSOMAL PROTEIN N"/>
    <property type="match status" value="1"/>
</dbReference>
<feature type="domain" description="Primosomal protein N' 3' DNA-binding" evidence="4">
    <location>
        <begin position="9"/>
        <end position="96"/>
    </location>
</feature>
<evidence type="ECO:0000256" key="1">
    <source>
        <dbReference type="ARBA" id="ARBA00022741"/>
    </source>
</evidence>
<proteinExistence type="predicted"/>
<dbReference type="PANTHER" id="PTHR30580:SF1">
    <property type="entry name" value="COMF OPERON PROTEIN 1"/>
    <property type="match status" value="1"/>
</dbReference>
<evidence type="ECO:0000256" key="2">
    <source>
        <dbReference type="ARBA" id="ARBA00022840"/>
    </source>
</evidence>
<reference evidence="5 6" key="1">
    <citation type="journal article" date="2018" name="Nat. Biotechnol.">
        <title>A standardized bacterial taxonomy based on genome phylogeny substantially revises the tree of life.</title>
        <authorList>
            <person name="Parks D.H."/>
            <person name="Chuvochina M."/>
            <person name="Waite D.W."/>
            <person name="Rinke C."/>
            <person name="Skarshewski A."/>
            <person name="Chaumeil P.A."/>
            <person name="Hugenholtz P."/>
        </authorList>
    </citation>
    <scope>NUCLEOTIDE SEQUENCE [LARGE SCALE GENOMIC DNA]</scope>
    <source>
        <strain evidence="5">UBA9905</strain>
    </source>
</reference>
<dbReference type="Proteomes" id="UP000264215">
    <property type="component" value="Unassembled WGS sequence"/>
</dbReference>
<keyword evidence="3" id="KW-0238">DNA-binding</keyword>
<comment type="caution">
    <text evidence="5">The sequence shown here is derived from an EMBL/GenBank/DDBJ whole genome shotgun (WGS) entry which is preliminary data.</text>
</comment>
<evidence type="ECO:0000313" key="6">
    <source>
        <dbReference type="Proteomes" id="UP000264215"/>
    </source>
</evidence>
<feature type="non-terminal residue" evidence="5">
    <location>
        <position position="234"/>
    </location>
</feature>
<accession>A0A3D3TKA4</accession>
<evidence type="ECO:0000256" key="3">
    <source>
        <dbReference type="ARBA" id="ARBA00023125"/>
    </source>
</evidence>